<dbReference type="OrthoDB" id="9791689at2"/>
<evidence type="ECO:0000259" key="4">
    <source>
        <dbReference type="Pfam" id="PF01494"/>
    </source>
</evidence>
<accession>A0A172Y3N2</accession>
<gene>
    <name evidence="5" type="ORF">DA69_03065</name>
</gene>
<name>A0A172Y3N2_9CAUL</name>
<comment type="cofactor">
    <cofactor evidence="1">
        <name>FAD</name>
        <dbReference type="ChEBI" id="CHEBI:57692"/>
    </cofactor>
</comment>
<organism evidence="5 6">
    <name type="scientific">Brevundimonas naejangsanensis</name>
    <dbReference type="NCBI Taxonomy" id="588932"/>
    <lineage>
        <taxon>Bacteria</taxon>
        <taxon>Pseudomonadati</taxon>
        <taxon>Pseudomonadota</taxon>
        <taxon>Alphaproteobacteria</taxon>
        <taxon>Caulobacterales</taxon>
        <taxon>Caulobacteraceae</taxon>
        <taxon>Brevundimonas</taxon>
    </lineage>
</organism>
<evidence type="ECO:0000313" key="5">
    <source>
        <dbReference type="EMBL" id="ANF53820.1"/>
    </source>
</evidence>
<feature type="domain" description="FAD-binding" evidence="4">
    <location>
        <begin position="6"/>
        <end position="341"/>
    </location>
</feature>
<sequence length="399" mass="44852">MQQWDAQVVIVGAGPVGLSAALRLEAFGISAIVLEAETELPEDLRASTFHPPTLDMLAQYGLAEPLIAQGLKCEQWQIRHHETGERAVFDLSYLQGETLHPFRLQCEQFRLCRILADHLSDARHVEIRMGATVCAVDQDADGVNVTYEQGGQEQTLRCRYLIGADGARSAVRTLLGWELDGKTYPETTILAITDFPFEDHLEGLSNVNYCWTDGGTFSLLKLKDFWRCSLYPRGEESIEDALDPTSIERKLQAIVARDEPYKVLEIRPYRVHMRIAPDYRSGRVVLAGDAAHINSPSGGMGMNGGVHDAFNLTEKLKAVLDGADERLLDLYTRQRRPIAEQEILAQADRNRGRMQERDPERRKVMMAEMQAMLADPVRHKDYVMRSSMIDGLRKAATLT</sequence>
<dbReference type="PANTHER" id="PTHR43004:SF19">
    <property type="entry name" value="BINDING MONOOXYGENASE, PUTATIVE (JCVI)-RELATED"/>
    <property type="match status" value="1"/>
</dbReference>
<dbReference type="InterPro" id="IPR050641">
    <property type="entry name" value="RIFMO-like"/>
</dbReference>
<keyword evidence="5" id="KW-0503">Monooxygenase</keyword>
<dbReference type="Gene3D" id="3.30.70.2450">
    <property type="match status" value="1"/>
</dbReference>
<keyword evidence="5" id="KW-0560">Oxidoreductase</keyword>
<evidence type="ECO:0000313" key="6">
    <source>
        <dbReference type="Proteomes" id="UP000077603"/>
    </source>
</evidence>
<dbReference type="GO" id="GO:0016709">
    <property type="term" value="F:oxidoreductase activity, acting on paired donors, with incorporation or reduction of molecular oxygen, NAD(P)H as one donor, and incorporation of one atom of oxygen"/>
    <property type="evidence" value="ECO:0007669"/>
    <property type="project" value="UniProtKB-ARBA"/>
</dbReference>
<dbReference type="EMBL" id="CP015614">
    <property type="protein sequence ID" value="ANF53820.1"/>
    <property type="molecule type" value="Genomic_DNA"/>
</dbReference>
<evidence type="ECO:0000256" key="2">
    <source>
        <dbReference type="ARBA" id="ARBA00022630"/>
    </source>
</evidence>
<evidence type="ECO:0000256" key="3">
    <source>
        <dbReference type="ARBA" id="ARBA00022827"/>
    </source>
</evidence>
<dbReference type="AlphaFoldDB" id="A0A172Y3N2"/>
<dbReference type="PRINTS" id="PR00420">
    <property type="entry name" value="RNGMNOXGNASE"/>
</dbReference>
<dbReference type="SUPFAM" id="SSF51905">
    <property type="entry name" value="FAD/NAD(P)-binding domain"/>
    <property type="match status" value="1"/>
</dbReference>
<keyword evidence="2" id="KW-0285">Flavoprotein</keyword>
<keyword evidence="3" id="KW-0274">FAD</keyword>
<dbReference type="Pfam" id="PF01494">
    <property type="entry name" value="FAD_binding_3"/>
    <property type="match status" value="1"/>
</dbReference>
<dbReference type="eggNOG" id="COG0654">
    <property type="taxonomic scope" value="Bacteria"/>
</dbReference>
<reference evidence="5 6" key="1">
    <citation type="journal article" date="2014" name="Genome Announc.">
        <title>Genome Sequence of a Promising Hydrogen-Producing Facultative Anaerobic Bacterium, Brevundimonas naejangsanensis Strain B1.</title>
        <authorList>
            <person name="Su H."/>
            <person name="Zhang T."/>
            <person name="Bao M."/>
            <person name="Jiang Y."/>
            <person name="Wang Y."/>
            <person name="Tan T."/>
        </authorList>
    </citation>
    <scope>NUCLEOTIDE SEQUENCE [LARGE SCALE GENOMIC DNA]</scope>
    <source>
        <strain evidence="5 6">B1</strain>
    </source>
</reference>
<dbReference type="RefSeq" id="WP_025977515.1">
    <property type="nucleotide sequence ID" value="NZ_CP015614.1"/>
</dbReference>
<proteinExistence type="predicted"/>
<dbReference type="KEGG" id="bne:DA69_03065"/>
<dbReference type="Gene3D" id="3.50.50.60">
    <property type="entry name" value="FAD/NAD(P)-binding domain"/>
    <property type="match status" value="1"/>
</dbReference>
<dbReference type="InterPro" id="IPR036188">
    <property type="entry name" value="FAD/NAD-bd_sf"/>
</dbReference>
<protein>
    <submittedName>
        <fullName evidence="5">Monooxygenase</fullName>
    </submittedName>
</protein>
<dbReference type="STRING" id="588932.DA69_03065"/>
<keyword evidence="6" id="KW-1185">Reference proteome</keyword>
<dbReference type="GO" id="GO:0071949">
    <property type="term" value="F:FAD binding"/>
    <property type="evidence" value="ECO:0007669"/>
    <property type="project" value="InterPro"/>
</dbReference>
<dbReference type="PANTHER" id="PTHR43004">
    <property type="entry name" value="TRK SYSTEM POTASSIUM UPTAKE PROTEIN"/>
    <property type="match status" value="1"/>
</dbReference>
<dbReference type="InterPro" id="IPR002938">
    <property type="entry name" value="FAD-bd"/>
</dbReference>
<evidence type="ECO:0000256" key="1">
    <source>
        <dbReference type="ARBA" id="ARBA00001974"/>
    </source>
</evidence>
<dbReference type="Proteomes" id="UP000077603">
    <property type="component" value="Chromosome"/>
</dbReference>